<evidence type="ECO:0000313" key="1">
    <source>
        <dbReference type="EMBL" id="JAH91538.1"/>
    </source>
</evidence>
<dbReference type="EMBL" id="GBXM01017039">
    <property type="protein sequence ID" value="JAH91538.1"/>
    <property type="molecule type" value="Transcribed_RNA"/>
</dbReference>
<proteinExistence type="predicted"/>
<organism evidence="1">
    <name type="scientific">Anguilla anguilla</name>
    <name type="common">European freshwater eel</name>
    <name type="synonym">Muraena anguilla</name>
    <dbReference type="NCBI Taxonomy" id="7936"/>
    <lineage>
        <taxon>Eukaryota</taxon>
        <taxon>Metazoa</taxon>
        <taxon>Chordata</taxon>
        <taxon>Craniata</taxon>
        <taxon>Vertebrata</taxon>
        <taxon>Euteleostomi</taxon>
        <taxon>Actinopterygii</taxon>
        <taxon>Neopterygii</taxon>
        <taxon>Teleostei</taxon>
        <taxon>Anguilliformes</taxon>
        <taxon>Anguillidae</taxon>
        <taxon>Anguilla</taxon>
    </lineage>
</organism>
<accession>A0A0E9WPZ7</accession>
<reference evidence="1" key="1">
    <citation type="submission" date="2014-11" db="EMBL/GenBank/DDBJ databases">
        <authorList>
            <person name="Amaro Gonzalez C."/>
        </authorList>
    </citation>
    <scope>NUCLEOTIDE SEQUENCE</scope>
</reference>
<name>A0A0E9WPZ7_ANGAN</name>
<reference evidence="1" key="2">
    <citation type="journal article" date="2015" name="Fish Shellfish Immunol.">
        <title>Early steps in the European eel (Anguilla anguilla)-Vibrio vulnificus interaction in the gills: Role of the RtxA13 toxin.</title>
        <authorList>
            <person name="Callol A."/>
            <person name="Pajuelo D."/>
            <person name="Ebbesson L."/>
            <person name="Teles M."/>
            <person name="MacKenzie S."/>
            <person name="Amaro C."/>
        </authorList>
    </citation>
    <scope>NUCLEOTIDE SEQUENCE</scope>
</reference>
<protein>
    <submittedName>
        <fullName evidence="1">Uncharacterized protein</fullName>
    </submittedName>
</protein>
<sequence>MDLPLPTGGKSGNQDRSVNTHLPSHCIAQARHLHTESHKHKDHCSTLVLSIFCHHIRKHHICTIRGVETVDPSH</sequence>
<dbReference type="AlphaFoldDB" id="A0A0E9WPZ7"/>